<keyword evidence="4 5" id="KW-0472">Membrane</keyword>
<dbReference type="Pfam" id="PF07690">
    <property type="entry name" value="MFS_1"/>
    <property type="match status" value="1"/>
</dbReference>
<keyword evidence="2 5" id="KW-0812">Transmembrane</keyword>
<dbReference type="SUPFAM" id="SSF103473">
    <property type="entry name" value="MFS general substrate transporter"/>
    <property type="match status" value="1"/>
</dbReference>
<accession>A0ABT4UGS7</accession>
<dbReference type="EMBL" id="JAQGEF010000004">
    <property type="protein sequence ID" value="MDA3614050.1"/>
    <property type="molecule type" value="Genomic_DNA"/>
</dbReference>
<dbReference type="InterPro" id="IPR011701">
    <property type="entry name" value="MFS"/>
</dbReference>
<organism evidence="7 8">
    <name type="scientific">Polluticaenibacter yanchengensis</name>
    <dbReference type="NCBI Taxonomy" id="3014562"/>
    <lineage>
        <taxon>Bacteria</taxon>
        <taxon>Pseudomonadati</taxon>
        <taxon>Bacteroidota</taxon>
        <taxon>Chitinophagia</taxon>
        <taxon>Chitinophagales</taxon>
        <taxon>Chitinophagaceae</taxon>
        <taxon>Polluticaenibacter</taxon>
    </lineage>
</organism>
<protein>
    <submittedName>
        <fullName evidence="7">MFS transporter</fullName>
    </submittedName>
</protein>
<keyword evidence="3 5" id="KW-1133">Transmembrane helix</keyword>
<feature type="transmembrane region" description="Helical" evidence="5">
    <location>
        <begin position="20"/>
        <end position="38"/>
    </location>
</feature>
<feature type="transmembrane region" description="Helical" evidence="5">
    <location>
        <begin position="283"/>
        <end position="305"/>
    </location>
</feature>
<comment type="subcellular location">
    <subcellularLocation>
        <location evidence="1">Membrane</location>
        <topology evidence="1">Multi-pass membrane protein</topology>
    </subcellularLocation>
</comment>
<feature type="transmembrane region" description="Helical" evidence="5">
    <location>
        <begin position="50"/>
        <end position="70"/>
    </location>
</feature>
<keyword evidence="8" id="KW-1185">Reference proteome</keyword>
<evidence type="ECO:0000256" key="1">
    <source>
        <dbReference type="ARBA" id="ARBA00004141"/>
    </source>
</evidence>
<feature type="transmembrane region" description="Helical" evidence="5">
    <location>
        <begin position="90"/>
        <end position="113"/>
    </location>
</feature>
<dbReference type="InterPro" id="IPR036259">
    <property type="entry name" value="MFS_trans_sf"/>
</dbReference>
<feature type="transmembrane region" description="Helical" evidence="5">
    <location>
        <begin position="168"/>
        <end position="184"/>
    </location>
</feature>
<dbReference type="PANTHER" id="PTHR23514:SF13">
    <property type="entry name" value="INNER MEMBRANE PROTEIN YBJJ"/>
    <property type="match status" value="1"/>
</dbReference>
<proteinExistence type="predicted"/>
<dbReference type="Gene3D" id="1.20.1250.20">
    <property type="entry name" value="MFS general substrate transporter like domains"/>
    <property type="match status" value="2"/>
</dbReference>
<dbReference type="PROSITE" id="PS50850">
    <property type="entry name" value="MFS"/>
    <property type="match status" value="1"/>
</dbReference>
<gene>
    <name evidence="7" type="ORF">O3P16_04480</name>
</gene>
<evidence type="ECO:0000313" key="8">
    <source>
        <dbReference type="Proteomes" id="UP001210231"/>
    </source>
</evidence>
<evidence type="ECO:0000256" key="4">
    <source>
        <dbReference type="ARBA" id="ARBA00023136"/>
    </source>
</evidence>
<dbReference type="PANTHER" id="PTHR23514">
    <property type="entry name" value="BYPASS OF STOP CODON PROTEIN 6"/>
    <property type="match status" value="1"/>
</dbReference>
<feature type="transmembrane region" description="Helical" evidence="5">
    <location>
        <begin position="311"/>
        <end position="330"/>
    </location>
</feature>
<sequence length="394" mass="42638">MNATIDVGLRNRLNRIAVSLYFFIPGFVFGSWAGRIVFFKEKFNLSEEQLGFLLLALPVGSLSGLPFSGWAVKKFGSKKMVTFASIGYPLMLLLIGFSQSVTMLAISLVAFGFMGNITNISNNTQAVGVESNYGRSIMSSFHGVWSLAGFASAGVSFLMVSMALEPKIHFIMVAILVWSIMLYYNRHLLEQDINNFEHGEAAAAGKKKTGSLFTNKNIIILGLIAFGCMCCEGTMFEWSAIYFKTIVKVPENLAIIGYASFMCTMAIGRFISDGIITRYGKKAVMRVCGLLVAFGLTVAVSFPYFPTAMLGFFFVGFGVSSVVPTVYSIAGKTKNVNASVAMAAVSSIGFLGFVLGPPIIGFIAEASSLRWSFATIGLLGIMTSFLSQKIESNN</sequence>
<feature type="transmembrane region" description="Helical" evidence="5">
    <location>
        <begin position="369"/>
        <end position="387"/>
    </location>
</feature>
<dbReference type="CDD" id="cd17393">
    <property type="entry name" value="MFS_MosC_like"/>
    <property type="match status" value="1"/>
</dbReference>
<feature type="transmembrane region" description="Helical" evidence="5">
    <location>
        <begin position="144"/>
        <end position="162"/>
    </location>
</feature>
<dbReference type="InterPro" id="IPR051788">
    <property type="entry name" value="MFS_Transporter"/>
</dbReference>
<evidence type="ECO:0000313" key="7">
    <source>
        <dbReference type="EMBL" id="MDA3614050.1"/>
    </source>
</evidence>
<name>A0ABT4UGS7_9BACT</name>
<evidence type="ECO:0000256" key="5">
    <source>
        <dbReference type="SAM" id="Phobius"/>
    </source>
</evidence>
<dbReference type="Proteomes" id="UP001210231">
    <property type="component" value="Unassembled WGS sequence"/>
</dbReference>
<feature type="transmembrane region" description="Helical" evidence="5">
    <location>
        <begin position="218"/>
        <end position="241"/>
    </location>
</feature>
<dbReference type="InterPro" id="IPR020846">
    <property type="entry name" value="MFS_dom"/>
</dbReference>
<feature type="domain" description="Major facilitator superfamily (MFS) profile" evidence="6">
    <location>
        <begin position="14"/>
        <end position="392"/>
    </location>
</feature>
<comment type="caution">
    <text evidence="7">The sequence shown here is derived from an EMBL/GenBank/DDBJ whole genome shotgun (WGS) entry which is preliminary data.</text>
</comment>
<evidence type="ECO:0000259" key="6">
    <source>
        <dbReference type="PROSITE" id="PS50850"/>
    </source>
</evidence>
<evidence type="ECO:0000256" key="2">
    <source>
        <dbReference type="ARBA" id="ARBA00022692"/>
    </source>
</evidence>
<feature type="transmembrane region" description="Helical" evidence="5">
    <location>
        <begin position="342"/>
        <end position="363"/>
    </location>
</feature>
<feature type="transmembrane region" description="Helical" evidence="5">
    <location>
        <begin position="253"/>
        <end position="271"/>
    </location>
</feature>
<evidence type="ECO:0000256" key="3">
    <source>
        <dbReference type="ARBA" id="ARBA00022989"/>
    </source>
</evidence>
<dbReference type="RefSeq" id="WP_407030379.1">
    <property type="nucleotide sequence ID" value="NZ_JAQGEF010000004.1"/>
</dbReference>
<reference evidence="7 8" key="1">
    <citation type="submission" date="2022-12" db="EMBL/GenBank/DDBJ databases">
        <title>Chitinophagaceae gen. sp. nov., a new member of the family Chitinophagaceae, isolated from soil in a chemical factory.</title>
        <authorList>
            <person name="Ke Z."/>
        </authorList>
    </citation>
    <scope>NUCLEOTIDE SEQUENCE [LARGE SCALE GENOMIC DNA]</scope>
    <source>
        <strain evidence="7 8">LY-5</strain>
    </source>
</reference>